<dbReference type="OrthoDB" id="1329029at2"/>
<dbReference type="Proteomes" id="UP000315540">
    <property type="component" value="Unassembled WGS sequence"/>
</dbReference>
<dbReference type="EMBL" id="VFWZ01000004">
    <property type="protein sequence ID" value="TPN85428.1"/>
    <property type="molecule type" value="Genomic_DNA"/>
</dbReference>
<reference evidence="1 2" key="1">
    <citation type="submission" date="2019-06" db="EMBL/GenBank/DDBJ databases">
        <authorList>
            <person name="Meng X."/>
        </authorList>
    </citation>
    <scope>NUCLEOTIDE SEQUENCE [LARGE SCALE GENOMIC DNA]</scope>
    <source>
        <strain evidence="1 2">M625</strain>
    </source>
</reference>
<organism evidence="1 2">
    <name type="scientific">Aquimarina algicola</name>
    <dbReference type="NCBI Taxonomy" id="2589995"/>
    <lineage>
        <taxon>Bacteria</taxon>
        <taxon>Pseudomonadati</taxon>
        <taxon>Bacteroidota</taxon>
        <taxon>Flavobacteriia</taxon>
        <taxon>Flavobacteriales</taxon>
        <taxon>Flavobacteriaceae</taxon>
        <taxon>Aquimarina</taxon>
    </lineage>
</organism>
<gene>
    <name evidence="1" type="ORF">FHK87_15550</name>
</gene>
<accession>A0A504JC33</accession>
<evidence type="ECO:0000313" key="1">
    <source>
        <dbReference type="EMBL" id="TPN85428.1"/>
    </source>
</evidence>
<evidence type="ECO:0000313" key="2">
    <source>
        <dbReference type="Proteomes" id="UP000315540"/>
    </source>
</evidence>
<sequence length="181" mass="20394">MSILIILYIVLSACKPIYNLKSNTSTNVSDQSATVNPNDFSQHKSDSIQLKNGYVAILKNKKLSIHHPKSGISFSNNQIIRLQDETGNCFSEGFMKIFSKDMDIVLEQQICSSKFIINEATTLKINTSTPSIFLNKIVYTKTAKNNPDSIIKPKVFDQKDFGQIPLKKINLDSLYMLLNNK</sequence>
<proteinExistence type="predicted"/>
<comment type="caution">
    <text evidence="1">The sequence shown here is derived from an EMBL/GenBank/DDBJ whole genome shotgun (WGS) entry which is preliminary data.</text>
</comment>
<name>A0A504JC33_9FLAO</name>
<dbReference type="AlphaFoldDB" id="A0A504JC33"/>
<keyword evidence="2" id="KW-1185">Reference proteome</keyword>
<protein>
    <submittedName>
        <fullName evidence="1">Uncharacterized protein</fullName>
    </submittedName>
</protein>